<accession>A0A3L8E4N9</accession>
<dbReference type="PANTHER" id="PTHR40552:SF6">
    <property type="entry name" value="FI09606P-RELATED"/>
    <property type="match status" value="1"/>
</dbReference>
<dbReference type="Proteomes" id="UP000279307">
    <property type="component" value="Chromosome 1"/>
</dbReference>
<feature type="region of interest" description="Disordered" evidence="1">
    <location>
        <begin position="129"/>
        <end position="166"/>
    </location>
</feature>
<evidence type="ECO:0000256" key="1">
    <source>
        <dbReference type="SAM" id="MobiDB-lite"/>
    </source>
</evidence>
<dbReference type="AlphaFoldDB" id="A0A3L8E4N9"/>
<comment type="caution">
    <text evidence="2">The sequence shown here is derived from an EMBL/GenBank/DDBJ whole genome shotgun (WGS) entry which is preliminary data.</text>
</comment>
<gene>
    <name evidence="2" type="ORF">DMN91_000989</name>
</gene>
<dbReference type="EMBL" id="QOIP01000001">
    <property type="protein sequence ID" value="RLU27189.1"/>
    <property type="molecule type" value="Genomic_DNA"/>
</dbReference>
<evidence type="ECO:0000313" key="2">
    <source>
        <dbReference type="EMBL" id="RLU27189.1"/>
    </source>
</evidence>
<reference evidence="2 3" key="1">
    <citation type="journal article" date="2018" name="Genome Res.">
        <title>The genomic architecture and molecular evolution of ant odorant receptors.</title>
        <authorList>
            <person name="McKenzie S.K."/>
            <person name="Kronauer D.J.C."/>
        </authorList>
    </citation>
    <scope>NUCLEOTIDE SEQUENCE [LARGE SCALE GENOMIC DNA]</scope>
    <source>
        <strain evidence="2">Clonal line C1</strain>
    </source>
</reference>
<organism evidence="2 3">
    <name type="scientific">Ooceraea biroi</name>
    <name type="common">Clonal raider ant</name>
    <name type="synonym">Cerapachys biroi</name>
    <dbReference type="NCBI Taxonomy" id="2015173"/>
    <lineage>
        <taxon>Eukaryota</taxon>
        <taxon>Metazoa</taxon>
        <taxon>Ecdysozoa</taxon>
        <taxon>Arthropoda</taxon>
        <taxon>Hexapoda</taxon>
        <taxon>Insecta</taxon>
        <taxon>Pterygota</taxon>
        <taxon>Neoptera</taxon>
        <taxon>Endopterygota</taxon>
        <taxon>Hymenoptera</taxon>
        <taxon>Apocrita</taxon>
        <taxon>Aculeata</taxon>
        <taxon>Formicoidea</taxon>
        <taxon>Formicidae</taxon>
        <taxon>Dorylinae</taxon>
        <taxon>Ooceraea</taxon>
    </lineage>
</organism>
<feature type="compositionally biased region" description="Basic and acidic residues" evidence="1">
    <location>
        <begin position="142"/>
        <end position="166"/>
    </location>
</feature>
<protein>
    <submittedName>
        <fullName evidence="2">Uncharacterized protein</fullName>
    </submittedName>
</protein>
<feature type="region of interest" description="Disordered" evidence="1">
    <location>
        <begin position="789"/>
        <end position="815"/>
    </location>
</feature>
<proteinExistence type="predicted"/>
<feature type="compositionally biased region" description="Basic and acidic residues" evidence="1">
    <location>
        <begin position="789"/>
        <end position="806"/>
    </location>
</feature>
<evidence type="ECO:0000313" key="3">
    <source>
        <dbReference type="Proteomes" id="UP000279307"/>
    </source>
</evidence>
<name>A0A3L8E4N9_OOCBI</name>
<dbReference type="PANTHER" id="PTHR40552">
    <property type="entry name" value="AT05186P-RELATED"/>
    <property type="match status" value="1"/>
</dbReference>
<sequence length="815" mass="95820">MEDDTTNADIDVQGGIAIGDTIEYQIYDYESVKPNEVEKAKKNSQREGGTDEKWADDEASLWRTYMKLAFILCPTTRFYRGDTAQCGYFRQVNVFRRRRGTWRAGNGRWPGVWPCARRDLLSKLETREMKSKEKRKNNFPCDSKHDDRDEFVRRDQKRDSANRRELAHVRAPVPCPKSKLELLVDRTTGERPGLVNGDYVIVELASEGLNKRVYANVVLRGLKGMHLLELNTLRERRSTWKFCFYQAIVALLAKTQLRYKYAWSANIDYIYELAWTLYTHIGAINVKEKQRLDDIVVYNYKYSIEIELMQKMRKIPVMQDADFMYEESALRGQIMLRRKDPLKVRIELGCRKMTDPGYVSVHEDTRKIEEWFDKLETQYRDCIFRTTRFSLAFWREGVFWYVYNPYRCDEFGLWDSGGSACIVKFCSKDSLRRHLMILLLRAYGYQVPRSQDRSQISEENVFDIEIFYVTLRCCRLHDLKLLERVPPESPRHMDECSLDLLGDPGDEIDREEVKREDDSKGPKREKLAWLKSHRVTWSRCAAINRRKRGSIKLAVRDSKARWHQYYVEEADRLFSLWGEMHVTDSIFDETNRGMQTYACYVVCAGMTRIIAPEYWSSRILDVIVMCGDRYYTRSKLEAELKSAKREYAHVACWDKYLSDRFKIGETLFEARMLPAICGRLYGRSNECLWRLLERTFTDHHFGILACESACLGLFTFCGTYYMCDVNSYGPPFFRYGHGTVYLLRATSFRKFVTVLVLTIGSYESSRFTLNPVEILRILEVDPAFDSRARTTERRKIAPGDSPENRARSTGRRRQR</sequence>
<dbReference type="Gene3D" id="3.90.70.120">
    <property type="match status" value="1"/>
</dbReference>